<dbReference type="Proteomes" id="UP001237642">
    <property type="component" value="Unassembled WGS sequence"/>
</dbReference>
<comment type="caution">
    <text evidence="2">The sequence shown here is derived from an EMBL/GenBank/DDBJ whole genome shotgun (WGS) entry which is preliminary data.</text>
</comment>
<protein>
    <submittedName>
        <fullName evidence="2">Uncharacterized protein</fullName>
    </submittedName>
</protein>
<accession>A0AAD8MP42</accession>
<evidence type="ECO:0000313" key="3">
    <source>
        <dbReference type="Proteomes" id="UP001237642"/>
    </source>
</evidence>
<feature type="chain" id="PRO_5042057915" evidence="1">
    <location>
        <begin position="21"/>
        <end position="116"/>
    </location>
</feature>
<evidence type="ECO:0000313" key="2">
    <source>
        <dbReference type="EMBL" id="KAK1379594.1"/>
    </source>
</evidence>
<organism evidence="2 3">
    <name type="scientific">Heracleum sosnowskyi</name>
    <dbReference type="NCBI Taxonomy" id="360622"/>
    <lineage>
        <taxon>Eukaryota</taxon>
        <taxon>Viridiplantae</taxon>
        <taxon>Streptophyta</taxon>
        <taxon>Embryophyta</taxon>
        <taxon>Tracheophyta</taxon>
        <taxon>Spermatophyta</taxon>
        <taxon>Magnoliopsida</taxon>
        <taxon>eudicotyledons</taxon>
        <taxon>Gunneridae</taxon>
        <taxon>Pentapetalae</taxon>
        <taxon>asterids</taxon>
        <taxon>campanulids</taxon>
        <taxon>Apiales</taxon>
        <taxon>Apiaceae</taxon>
        <taxon>Apioideae</taxon>
        <taxon>apioid superclade</taxon>
        <taxon>Tordylieae</taxon>
        <taxon>Tordyliinae</taxon>
        <taxon>Heracleum</taxon>
    </lineage>
</organism>
<evidence type="ECO:0000256" key="1">
    <source>
        <dbReference type="SAM" id="SignalP"/>
    </source>
</evidence>
<keyword evidence="1" id="KW-0732">Signal</keyword>
<sequence>MLLINAHRMFILLICTGLLAVEPIKVYGLQSSGTVLGWSKEDHGIVSFNRRMLKEASQVKLDASVKTATVTGKMDPNQSNTHFVIGDERFKERTSKEVRLNGLKLTPSVDYRLPGF</sequence>
<feature type="signal peptide" evidence="1">
    <location>
        <begin position="1"/>
        <end position="20"/>
    </location>
</feature>
<gene>
    <name evidence="2" type="ORF">POM88_026338</name>
</gene>
<keyword evidence="3" id="KW-1185">Reference proteome</keyword>
<name>A0AAD8MP42_9APIA</name>
<dbReference type="AlphaFoldDB" id="A0AAD8MP42"/>
<dbReference type="PANTHER" id="PTHR36726">
    <property type="entry name" value="CLAVATA3/ESR (CLE)-RELATED PROTEIN 45"/>
    <property type="match status" value="1"/>
</dbReference>
<reference evidence="2" key="2">
    <citation type="submission" date="2023-05" db="EMBL/GenBank/DDBJ databases">
        <authorList>
            <person name="Schelkunov M.I."/>
        </authorList>
    </citation>
    <scope>NUCLEOTIDE SEQUENCE</scope>
    <source>
        <strain evidence="2">Hsosn_3</strain>
        <tissue evidence="2">Leaf</tissue>
    </source>
</reference>
<dbReference type="EMBL" id="JAUIZM010000006">
    <property type="protein sequence ID" value="KAK1379594.1"/>
    <property type="molecule type" value="Genomic_DNA"/>
</dbReference>
<dbReference type="InterPro" id="IPR038821">
    <property type="entry name" value="CLE45-like"/>
</dbReference>
<reference evidence="2" key="1">
    <citation type="submission" date="2023-02" db="EMBL/GenBank/DDBJ databases">
        <title>Genome of toxic invasive species Heracleum sosnowskyi carries increased number of genes despite the absence of recent whole-genome duplications.</title>
        <authorList>
            <person name="Schelkunov M."/>
            <person name="Shtratnikova V."/>
            <person name="Makarenko M."/>
            <person name="Klepikova A."/>
            <person name="Omelchenko D."/>
            <person name="Novikova G."/>
            <person name="Obukhova E."/>
            <person name="Bogdanov V."/>
            <person name="Penin A."/>
            <person name="Logacheva M."/>
        </authorList>
    </citation>
    <scope>NUCLEOTIDE SEQUENCE</scope>
    <source>
        <strain evidence="2">Hsosn_3</strain>
        <tissue evidence="2">Leaf</tissue>
    </source>
</reference>
<dbReference type="PANTHER" id="PTHR36726:SF4">
    <property type="entry name" value="CLAVATA3_ESR (CLE)-RELATED PROTEIN 45"/>
    <property type="match status" value="1"/>
</dbReference>
<proteinExistence type="predicted"/>